<keyword evidence="3" id="KW-1185">Reference proteome</keyword>
<dbReference type="EMBL" id="CP036422">
    <property type="protein sequence ID" value="QFU75683.1"/>
    <property type="molecule type" value="Genomic_DNA"/>
</dbReference>
<organism evidence="2 3">
    <name type="scientific">Halioglobus maricola</name>
    <dbReference type="NCBI Taxonomy" id="2601894"/>
    <lineage>
        <taxon>Bacteria</taxon>
        <taxon>Pseudomonadati</taxon>
        <taxon>Pseudomonadota</taxon>
        <taxon>Gammaproteobacteria</taxon>
        <taxon>Cellvibrionales</taxon>
        <taxon>Halieaceae</taxon>
        <taxon>Halioglobus</taxon>
    </lineage>
</organism>
<dbReference type="RefSeq" id="WP_152661790.1">
    <property type="nucleotide sequence ID" value="NZ_CP036422.1"/>
</dbReference>
<dbReference type="AlphaFoldDB" id="A0A5P9NIM3"/>
<sequence length="215" mass="22850">MSFSRMIIQLSALSLALAVLPACTTPTISEEVATEFAAEGLVVIKNSGFDEAYVLPGAGLPEYSEVDFDPLDVSRLEVTQTAVAGTVRSQWQMTPERERHLLESWQGAAARAFDDYPRAGARAGLIVEAALLQVAPGRGVSSETAASGSPIYGTSDVVDISVEFRLLDADTGQLLGVVRDRRTVASLQWGRAAGTDLAGLFNAWAGLLHTRVSGR</sequence>
<reference evidence="2 3" key="1">
    <citation type="submission" date="2019-02" db="EMBL/GenBank/DDBJ databases">
        <authorList>
            <person name="Li S.-H."/>
        </authorList>
    </citation>
    <scope>NUCLEOTIDE SEQUENCE [LARGE SCALE GENOMIC DNA]</scope>
    <source>
        <strain evidence="2 3">IMCC14385</strain>
    </source>
</reference>
<feature type="chain" id="PRO_5024860122" evidence="1">
    <location>
        <begin position="25"/>
        <end position="215"/>
    </location>
</feature>
<evidence type="ECO:0000313" key="3">
    <source>
        <dbReference type="Proteomes" id="UP000326287"/>
    </source>
</evidence>
<keyword evidence="1" id="KW-0732">Signal</keyword>
<feature type="signal peptide" evidence="1">
    <location>
        <begin position="1"/>
        <end position="24"/>
    </location>
</feature>
<proteinExistence type="predicted"/>
<dbReference type="OrthoDB" id="5735314at2"/>
<gene>
    <name evidence="2" type="ORF">EY643_08460</name>
</gene>
<evidence type="ECO:0000256" key="1">
    <source>
        <dbReference type="SAM" id="SignalP"/>
    </source>
</evidence>
<evidence type="ECO:0000313" key="2">
    <source>
        <dbReference type="EMBL" id="QFU75683.1"/>
    </source>
</evidence>
<accession>A0A5P9NIM3</accession>
<name>A0A5P9NIM3_9GAMM</name>
<dbReference type="KEGG" id="halc:EY643_08460"/>
<protein>
    <submittedName>
        <fullName evidence="2">DUF3313 family protein</fullName>
    </submittedName>
</protein>
<dbReference type="Proteomes" id="UP000326287">
    <property type="component" value="Chromosome"/>
</dbReference>